<evidence type="ECO:0000313" key="1">
    <source>
        <dbReference type="EMBL" id="SPP26654.1"/>
    </source>
</evidence>
<sequence length="43" mass="5111">MWLFYYGKEQYKGEKKSVASGFIFFDTDISEMCLFLSQTMKVI</sequence>
<reference evidence="2" key="1">
    <citation type="submission" date="2018-04" db="EMBL/GenBank/DDBJ databases">
        <authorList>
            <person name="Illikoud N."/>
        </authorList>
    </citation>
    <scope>NUCLEOTIDE SEQUENCE [LARGE SCALE GENOMIC DNA]</scope>
</reference>
<accession>A0A2X0QD25</accession>
<name>A0A2X0QD25_BROTH</name>
<proteinExistence type="predicted"/>
<dbReference type="EMBL" id="OUNC01000003">
    <property type="protein sequence ID" value="SPP26654.1"/>
    <property type="molecule type" value="Genomic_DNA"/>
</dbReference>
<dbReference type="Proteomes" id="UP000270190">
    <property type="component" value="Unassembled WGS sequence"/>
</dbReference>
<dbReference type="AlphaFoldDB" id="A0A2X0QD25"/>
<protein>
    <submittedName>
        <fullName evidence="1">Uncharacterized protein</fullName>
    </submittedName>
</protein>
<gene>
    <name evidence="1" type="ORF">BTBSAS_110003</name>
</gene>
<organism evidence="1 2">
    <name type="scientific">Brochothrix thermosphacta</name>
    <name type="common">Microbacterium thermosphactum</name>
    <dbReference type="NCBI Taxonomy" id="2756"/>
    <lineage>
        <taxon>Bacteria</taxon>
        <taxon>Bacillati</taxon>
        <taxon>Bacillota</taxon>
        <taxon>Bacilli</taxon>
        <taxon>Bacillales</taxon>
        <taxon>Listeriaceae</taxon>
        <taxon>Brochothrix</taxon>
    </lineage>
</organism>
<evidence type="ECO:0000313" key="2">
    <source>
        <dbReference type="Proteomes" id="UP000270190"/>
    </source>
</evidence>